<keyword evidence="1" id="KW-0472">Membrane</keyword>
<keyword evidence="3" id="KW-1185">Reference proteome</keyword>
<protein>
    <submittedName>
        <fullName evidence="2">Uncharacterized protein</fullName>
    </submittedName>
</protein>
<evidence type="ECO:0000313" key="2">
    <source>
        <dbReference type="EMBL" id="KAA9395053.1"/>
    </source>
</evidence>
<dbReference type="Proteomes" id="UP000325957">
    <property type="component" value="Unassembled WGS sequence"/>
</dbReference>
<evidence type="ECO:0000313" key="3">
    <source>
        <dbReference type="Proteomes" id="UP000325957"/>
    </source>
</evidence>
<keyword evidence="1" id="KW-1133">Transmembrane helix</keyword>
<organism evidence="2 3">
    <name type="scientific">Kocuria coralli</name>
    <dbReference type="NCBI Taxonomy" id="1461025"/>
    <lineage>
        <taxon>Bacteria</taxon>
        <taxon>Bacillati</taxon>
        <taxon>Actinomycetota</taxon>
        <taxon>Actinomycetes</taxon>
        <taxon>Micrococcales</taxon>
        <taxon>Micrococcaceae</taxon>
        <taxon>Kocuria</taxon>
    </lineage>
</organism>
<sequence>MGIALSGTFLAAIFTGHLTSAVWTADQTAEFRLAVTWGGIALTALAAGLVAFGMFRARAQNEPHSETA</sequence>
<evidence type="ECO:0000256" key="1">
    <source>
        <dbReference type="SAM" id="Phobius"/>
    </source>
</evidence>
<gene>
    <name evidence="2" type="ORF">FCK90_03850</name>
</gene>
<proteinExistence type="predicted"/>
<comment type="caution">
    <text evidence="2">The sequence shown here is derived from an EMBL/GenBank/DDBJ whole genome shotgun (WGS) entry which is preliminary data.</text>
</comment>
<name>A0A5J5KZR4_9MICC</name>
<keyword evidence="1" id="KW-0812">Transmembrane</keyword>
<reference evidence="2 3" key="1">
    <citation type="submission" date="2019-05" db="EMBL/GenBank/DDBJ databases">
        <title>Kocuria coralli sp. nov., a novel actinobacterium isolated from coral reef seawater.</title>
        <authorList>
            <person name="Li J."/>
        </authorList>
    </citation>
    <scope>NUCLEOTIDE SEQUENCE [LARGE SCALE GENOMIC DNA]</scope>
    <source>
        <strain evidence="2 3">SCSIO 13007</strain>
    </source>
</reference>
<dbReference type="OrthoDB" id="7375466at2"/>
<accession>A0A5J5KZR4</accession>
<dbReference type="EMBL" id="SZWF01000003">
    <property type="protein sequence ID" value="KAA9395053.1"/>
    <property type="molecule type" value="Genomic_DNA"/>
</dbReference>
<dbReference type="RefSeq" id="WP_158032978.1">
    <property type="nucleotide sequence ID" value="NZ_ML708612.1"/>
</dbReference>
<feature type="transmembrane region" description="Helical" evidence="1">
    <location>
        <begin position="34"/>
        <end position="55"/>
    </location>
</feature>
<dbReference type="AlphaFoldDB" id="A0A5J5KZR4"/>